<dbReference type="InterPro" id="IPR011322">
    <property type="entry name" value="N-reg_PII-like_a/b"/>
</dbReference>
<dbReference type="PANTHER" id="PTHR35983">
    <property type="entry name" value="UPF0166 PROTEIN TM_0021"/>
    <property type="match status" value="1"/>
</dbReference>
<dbReference type="Pfam" id="PF02641">
    <property type="entry name" value="DUF190"/>
    <property type="match status" value="1"/>
</dbReference>
<name>A0A7S8FFU3_9BACT</name>
<gene>
    <name evidence="2" type="ORF">Nkreftii_002793</name>
</gene>
<dbReference type="Proteomes" id="UP000593737">
    <property type="component" value="Chromosome"/>
</dbReference>
<evidence type="ECO:0000313" key="3">
    <source>
        <dbReference type="Proteomes" id="UP000593737"/>
    </source>
</evidence>
<evidence type="ECO:0000313" key="2">
    <source>
        <dbReference type="EMBL" id="QPD05019.1"/>
    </source>
</evidence>
<protein>
    <recommendedName>
        <fullName evidence="4">DUF190 domain-containing protein</fullName>
    </recommendedName>
</protein>
<dbReference type="SUPFAM" id="SSF54913">
    <property type="entry name" value="GlnB-like"/>
    <property type="match status" value="1"/>
</dbReference>
<dbReference type="Gene3D" id="3.30.70.120">
    <property type="match status" value="1"/>
</dbReference>
<sequence>MQTKNGCVLRIYAGESDKHEGRPLYEWIVAQAHTRQLSGATVYRGLMGFGPRTRVIHTFKIERLAEDLPITVEIVDSRDEVEEFLAFIEQQGHTGLVATLQSVELRTFERRTSQ</sequence>
<proteinExistence type="inferred from homology"/>
<dbReference type="InterPro" id="IPR003793">
    <property type="entry name" value="UPF0166"/>
</dbReference>
<dbReference type="InterPro" id="IPR015867">
    <property type="entry name" value="N-reg_PII/ATP_PRibTrfase_C"/>
</dbReference>
<evidence type="ECO:0008006" key="4">
    <source>
        <dbReference type="Google" id="ProtNLM"/>
    </source>
</evidence>
<dbReference type="PANTHER" id="PTHR35983:SF1">
    <property type="entry name" value="UPF0166 PROTEIN TM_0021"/>
    <property type="match status" value="1"/>
</dbReference>
<evidence type="ECO:0000256" key="1">
    <source>
        <dbReference type="ARBA" id="ARBA00010554"/>
    </source>
</evidence>
<reference evidence="2 3" key="1">
    <citation type="journal article" date="2020" name="ISME J.">
        <title>Enrichment and physiological characterization of a novel comammox Nitrospira indicates ammonium inhibition of complete nitrification.</title>
        <authorList>
            <person name="Sakoula D."/>
            <person name="Koch H."/>
            <person name="Frank J."/>
            <person name="Jetten M.S.M."/>
            <person name="van Kessel M.A.H.J."/>
            <person name="Lucker S."/>
        </authorList>
    </citation>
    <scope>NUCLEOTIDE SEQUENCE [LARGE SCALE GENOMIC DNA]</scope>
    <source>
        <strain evidence="2">Comreactor17</strain>
    </source>
</reference>
<dbReference type="KEGG" id="nkf:Nkreftii_002793"/>
<dbReference type="EMBL" id="CP047423">
    <property type="protein sequence ID" value="QPD05019.1"/>
    <property type="molecule type" value="Genomic_DNA"/>
</dbReference>
<comment type="similarity">
    <text evidence="1">Belongs to the UPF0166 family.</text>
</comment>
<accession>A0A7S8FFU3</accession>
<organism evidence="2 3">
    <name type="scientific">Candidatus Nitrospira kreftii</name>
    <dbReference type="NCBI Taxonomy" id="2652173"/>
    <lineage>
        <taxon>Bacteria</taxon>
        <taxon>Pseudomonadati</taxon>
        <taxon>Nitrospirota</taxon>
        <taxon>Nitrospiria</taxon>
        <taxon>Nitrospirales</taxon>
        <taxon>Nitrospiraceae</taxon>
        <taxon>Nitrospira</taxon>
    </lineage>
</organism>
<dbReference type="AlphaFoldDB" id="A0A7S8FFU3"/>